<evidence type="ECO:0000259" key="12">
    <source>
        <dbReference type="PROSITE" id="PS51764"/>
    </source>
</evidence>
<accession>U4R095</accession>
<dbReference type="STRING" id="1330534.L323_14970"/>
<dbReference type="PROSITE" id="PS51257">
    <property type="entry name" value="PROKAR_LIPOPROTEIN"/>
    <property type="match status" value="1"/>
</dbReference>
<keyword evidence="5 10" id="KW-0378">Hydrolase</keyword>
<comment type="catalytic activity">
    <reaction evidence="1">
        <text>Endohydrolysis of (1-&gt;4)-beta-D-glucosidic linkages in cellulose, lichenin and cereal beta-D-glucans.</text>
        <dbReference type="EC" id="3.2.1.4"/>
    </reaction>
</comment>
<dbReference type="GO" id="GO:0006080">
    <property type="term" value="P:substituted mannan metabolic process"/>
    <property type="evidence" value="ECO:0007669"/>
    <property type="project" value="InterPro"/>
</dbReference>
<evidence type="ECO:0000313" key="14">
    <source>
        <dbReference type="EMBL" id="EPR10077.1"/>
    </source>
</evidence>
<dbReference type="InterPro" id="IPR017853">
    <property type="entry name" value="GH"/>
</dbReference>
<evidence type="ECO:0000256" key="3">
    <source>
        <dbReference type="ARBA" id="ARBA00012601"/>
    </source>
</evidence>
<sequence>MIKKILMSVLVFSMVISCCIATRTYAADLKIGAWVGTQPTETEIVNYQELQQRKIDIVHQFVNWSTNFDWVKPYADAVYKNGSILMITWEPWEYNTVDIKNGKADAYLTKMAQDIKSYGKEIWLRPLHEANGNWYPWAIGYPGKINTNETYKDAFRHVVDVFRNNGVSNVKWVYNVNCSNVGDGTSYLDYYPGDNYIDYTSVDGYNWGTTQSWGSVWQSFEQIFSQSYKALETINKPIIIAEWASTEVGGDKAKWITESFNTIKTSYTKIYAAIWFSENKETDWRINSSNASLESYRKAISPVSIKYGDLNKDGTIDAIDFSKLKGYMLGNNKDIDMIAADVNLDGSVDALDFSVLKKYLLGVVTVLPDTK</sequence>
<keyword evidence="4 11" id="KW-0732">Signal</keyword>
<dbReference type="PROSITE" id="PS51764">
    <property type="entry name" value="GH26"/>
    <property type="match status" value="1"/>
</dbReference>
<evidence type="ECO:0000256" key="4">
    <source>
        <dbReference type="ARBA" id="ARBA00022729"/>
    </source>
</evidence>
<protein>
    <recommendedName>
        <fullName evidence="3">cellulase</fullName>
        <ecNumber evidence="3">3.2.1.4</ecNumber>
    </recommendedName>
</protein>
<dbReference type="OrthoDB" id="9802773at2"/>
<evidence type="ECO:0000256" key="9">
    <source>
        <dbReference type="ARBA" id="ARBA00023326"/>
    </source>
</evidence>
<dbReference type="InterPro" id="IPR036439">
    <property type="entry name" value="Dockerin_dom_sf"/>
</dbReference>
<keyword evidence="7" id="KW-0119">Carbohydrate metabolism</keyword>
<feature type="chain" id="PRO_5004653683" description="cellulase" evidence="11">
    <location>
        <begin position="27"/>
        <end position="371"/>
    </location>
</feature>
<feature type="active site" description="Nucleophile" evidence="10">
    <location>
        <position position="242"/>
    </location>
</feature>
<dbReference type="RefSeq" id="WP_020816434.1">
    <property type="nucleotide sequence ID" value="NZ_ATAY01000073.1"/>
</dbReference>
<proteinExistence type="inferred from homology"/>
<evidence type="ECO:0000256" key="7">
    <source>
        <dbReference type="ARBA" id="ARBA00023277"/>
    </source>
</evidence>
<dbReference type="EC" id="3.2.1.4" evidence="3"/>
<evidence type="ECO:0000259" key="13">
    <source>
        <dbReference type="PROSITE" id="PS51766"/>
    </source>
</evidence>
<evidence type="ECO:0000256" key="5">
    <source>
        <dbReference type="ARBA" id="ARBA00022801"/>
    </source>
</evidence>
<gene>
    <name evidence="14" type="ORF">L323_14970</name>
</gene>
<keyword evidence="6" id="KW-0136">Cellulose degradation</keyword>
<comment type="caution">
    <text evidence="14">The sequence shown here is derived from an EMBL/GenBank/DDBJ whole genome shotgun (WGS) entry which is preliminary data.</text>
</comment>
<reference evidence="14 15" key="1">
    <citation type="journal article" date="2013" name="Genome Announc.">
        <title>Draft Genome Sequence of the Cellulolytic Bacterium Clostridium papyrosolvens C7 (ATCC 700395).</title>
        <authorList>
            <person name="Zepeda V."/>
            <person name="Dassa B."/>
            <person name="Borovok I."/>
            <person name="Lamed R."/>
            <person name="Bayer E.A."/>
            <person name="Cate J.H."/>
        </authorList>
    </citation>
    <scope>NUCLEOTIDE SEQUENCE [LARGE SCALE GENOMIC DNA]</scope>
    <source>
        <strain evidence="14 15">C7</strain>
    </source>
</reference>
<dbReference type="PATRIC" id="fig|1330534.3.peg.2966"/>
<evidence type="ECO:0000256" key="11">
    <source>
        <dbReference type="SAM" id="SignalP"/>
    </source>
</evidence>
<feature type="domain" description="GH26" evidence="12">
    <location>
        <begin position="20"/>
        <end position="296"/>
    </location>
</feature>
<dbReference type="PROSITE" id="PS00018">
    <property type="entry name" value="EF_HAND_1"/>
    <property type="match status" value="1"/>
</dbReference>
<dbReference type="SUPFAM" id="SSF51445">
    <property type="entry name" value="(Trans)glycosidases"/>
    <property type="match status" value="1"/>
</dbReference>
<feature type="signal peptide" evidence="11">
    <location>
        <begin position="1"/>
        <end position="26"/>
    </location>
</feature>
<evidence type="ECO:0000256" key="1">
    <source>
        <dbReference type="ARBA" id="ARBA00000966"/>
    </source>
</evidence>
<dbReference type="EMBL" id="ATAY01000073">
    <property type="protein sequence ID" value="EPR10077.1"/>
    <property type="molecule type" value="Genomic_DNA"/>
</dbReference>
<dbReference type="PANTHER" id="PTHR40079:SF4">
    <property type="entry name" value="GH26 DOMAIN-CONTAINING PROTEIN-RELATED"/>
    <property type="match status" value="1"/>
</dbReference>
<dbReference type="PROSITE" id="PS51766">
    <property type="entry name" value="DOCKERIN"/>
    <property type="match status" value="1"/>
</dbReference>
<dbReference type="Gene3D" id="3.20.20.80">
    <property type="entry name" value="Glycosidases"/>
    <property type="match status" value="1"/>
</dbReference>
<dbReference type="InterPro" id="IPR016134">
    <property type="entry name" value="Dockerin_dom"/>
</dbReference>
<dbReference type="SUPFAM" id="SSF63446">
    <property type="entry name" value="Type I dockerin domain"/>
    <property type="match status" value="1"/>
</dbReference>
<evidence type="ECO:0000256" key="2">
    <source>
        <dbReference type="ARBA" id="ARBA00007754"/>
    </source>
</evidence>
<dbReference type="AlphaFoldDB" id="U4R095"/>
<dbReference type="Pfam" id="PF02156">
    <property type="entry name" value="Glyco_hydro_26"/>
    <property type="match status" value="1"/>
</dbReference>
<organism evidence="14 15">
    <name type="scientific">Ruminiclostridium papyrosolvens C7</name>
    <dbReference type="NCBI Taxonomy" id="1330534"/>
    <lineage>
        <taxon>Bacteria</taxon>
        <taxon>Bacillati</taxon>
        <taxon>Bacillota</taxon>
        <taxon>Clostridia</taxon>
        <taxon>Eubacteriales</taxon>
        <taxon>Oscillospiraceae</taxon>
        <taxon>Ruminiclostridium</taxon>
    </lineage>
</organism>
<dbReference type="PANTHER" id="PTHR40079">
    <property type="entry name" value="MANNAN ENDO-1,4-BETA-MANNOSIDASE E-RELATED"/>
    <property type="match status" value="1"/>
</dbReference>
<feature type="active site" description="Proton donor" evidence="10">
    <location>
        <position position="129"/>
    </location>
</feature>
<dbReference type="Proteomes" id="UP000016860">
    <property type="component" value="Unassembled WGS sequence"/>
</dbReference>
<keyword evidence="9" id="KW-0624">Polysaccharide degradation</keyword>
<dbReference type="InterPro" id="IPR002105">
    <property type="entry name" value="Dockerin_1_rpt"/>
</dbReference>
<dbReference type="InterPro" id="IPR018247">
    <property type="entry name" value="EF_Hand_1_Ca_BS"/>
</dbReference>
<dbReference type="InterPro" id="IPR022790">
    <property type="entry name" value="GH26_dom"/>
</dbReference>
<feature type="domain" description="Dockerin" evidence="13">
    <location>
        <begin position="303"/>
        <end position="369"/>
    </location>
</feature>
<evidence type="ECO:0000256" key="8">
    <source>
        <dbReference type="ARBA" id="ARBA00023295"/>
    </source>
</evidence>
<evidence type="ECO:0000256" key="6">
    <source>
        <dbReference type="ARBA" id="ARBA00023001"/>
    </source>
</evidence>
<dbReference type="GO" id="GO:0008810">
    <property type="term" value="F:cellulase activity"/>
    <property type="evidence" value="ECO:0007669"/>
    <property type="project" value="UniProtKB-EC"/>
</dbReference>
<dbReference type="GO" id="GO:0016985">
    <property type="term" value="F:mannan endo-1,4-beta-mannosidase activity"/>
    <property type="evidence" value="ECO:0007669"/>
    <property type="project" value="InterPro"/>
</dbReference>
<dbReference type="PROSITE" id="PS00448">
    <property type="entry name" value="CLOS_CELLULOSOME_RPT"/>
    <property type="match status" value="1"/>
</dbReference>
<comment type="similarity">
    <text evidence="2 10">Belongs to the glycosyl hydrolase 26 family.</text>
</comment>
<dbReference type="Pfam" id="PF00404">
    <property type="entry name" value="Dockerin_1"/>
    <property type="match status" value="1"/>
</dbReference>
<dbReference type="CDD" id="cd14256">
    <property type="entry name" value="Dockerin_I"/>
    <property type="match status" value="1"/>
</dbReference>
<dbReference type="GO" id="GO:0030245">
    <property type="term" value="P:cellulose catabolic process"/>
    <property type="evidence" value="ECO:0007669"/>
    <property type="project" value="UniProtKB-KW"/>
</dbReference>
<evidence type="ECO:0000313" key="15">
    <source>
        <dbReference type="Proteomes" id="UP000016860"/>
    </source>
</evidence>
<keyword evidence="8 10" id="KW-0326">Glycosidase</keyword>
<dbReference type="InterPro" id="IPR000805">
    <property type="entry name" value="Glyco_hydro_26"/>
</dbReference>
<evidence type="ECO:0000256" key="10">
    <source>
        <dbReference type="PROSITE-ProRule" id="PRU01100"/>
    </source>
</evidence>
<dbReference type="Gene3D" id="1.10.1330.10">
    <property type="entry name" value="Dockerin domain"/>
    <property type="match status" value="1"/>
</dbReference>
<name>U4R095_9FIRM</name>